<dbReference type="InterPro" id="IPR032473">
    <property type="entry name" value="Argonaute_Mid_dom"/>
</dbReference>
<reference evidence="4 5" key="1">
    <citation type="submission" date="2022-01" db="EMBL/GenBank/DDBJ databases">
        <title>A chromosomal length assembly of Cordylochernes scorpioides.</title>
        <authorList>
            <person name="Zeh D."/>
            <person name="Zeh J."/>
        </authorList>
    </citation>
    <scope>NUCLEOTIDE SEQUENCE [LARGE SCALE GENOMIC DNA]</scope>
    <source>
        <strain evidence="4">IN4F17</strain>
        <tissue evidence="4">Whole Body</tissue>
    </source>
</reference>
<dbReference type="PANTHER" id="PTHR22891">
    <property type="entry name" value="EUKARYOTIC TRANSLATION INITIATION FACTOR 2C"/>
    <property type="match status" value="1"/>
</dbReference>
<feature type="domain" description="PAZ" evidence="2">
    <location>
        <begin position="492"/>
        <end position="590"/>
    </location>
</feature>
<protein>
    <submittedName>
        <fullName evidence="4">AGO3</fullName>
    </submittedName>
</protein>
<dbReference type="Pfam" id="PF02170">
    <property type="entry name" value="PAZ"/>
    <property type="match status" value="1"/>
</dbReference>
<dbReference type="Pfam" id="PF16486">
    <property type="entry name" value="ArgoN"/>
    <property type="match status" value="1"/>
</dbReference>
<evidence type="ECO:0000259" key="2">
    <source>
        <dbReference type="PROSITE" id="PS50821"/>
    </source>
</evidence>
<dbReference type="SMART" id="SM01163">
    <property type="entry name" value="DUF1785"/>
    <property type="match status" value="1"/>
</dbReference>
<dbReference type="SMART" id="SM00950">
    <property type="entry name" value="Piwi"/>
    <property type="match status" value="1"/>
</dbReference>
<accession>A0ABY6K1J8</accession>
<dbReference type="Pfam" id="PF01359">
    <property type="entry name" value="Transposase_1"/>
    <property type="match status" value="1"/>
</dbReference>
<dbReference type="SUPFAM" id="SSF53098">
    <property type="entry name" value="Ribonuclease H-like"/>
    <property type="match status" value="1"/>
</dbReference>
<dbReference type="InterPro" id="IPR012337">
    <property type="entry name" value="RNaseH-like_sf"/>
</dbReference>
<dbReference type="Gene3D" id="2.170.260.10">
    <property type="entry name" value="paz domain"/>
    <property type="match status" value="1"/>
</dbReference>
<dbReference type="PROSITE" id="PS50822">
    <property type="entry name" value="PIWI"/>
    <property type="match status" value="1"/>
</dbReference>
<dbReference type="SMART" id="SM00949">
    <property type="entry name" value="PAZ"/>
    <property type="match status" value="1"/>
</dbReference>
<dbReference type="Pfam" id="PF02171">
    <property type="entry name" value="Piwi"/>
    <property type="match status" value="1"/>
</dbReference>
<evidence type="ECO:0000256" key="1">
    <source>
        <dbReference type="RuleBase" id="RU361178"/>
    </source>
</evidence>
<dbReference type="InterPro" id="IPR003165">
    <property type="entry name" value="Piwi"/>
</dbReference>
<dbReference type="SUPFAM" id="SSF101690">
    <property type="entry name" value="PAZ domain"/>
    <property type="match status" value="1"/>
</dbReference>
<dbReference type="EMBL" id="CP092863">
    <property type="protein sequence ID" value="UYV61065.1"/>
    <property type="molecule type" value="Genomic_DNA"/>
</dbReference>
<proteinExistence type="inferred from homology"/>
<dbReference type="InterPro" id="IPR032474">
    <property type="entry name" value="Argonaute_N"/>
</dbReference>
<comment type="similarity">
    <text evidence="1">Belongs to the argonaute family.</text>
</comment>
<dbReference type="Proteomes" id="UP001235939">
    <property type="component" value="Chromosome 01"/>
</dbReference>
<dbReference type="InterPro" id="IPR014811">
    <property type="entry name" value="ArgoL1"/>
</dbReference>
<dbReference type="InterPro" id="IPR045246">
    <property type="entry name" value="Piwi_ago-like"/>
</dbReference>
<dbReference type="PROSITE" id="PS50821">
    <property type="entry name" value="PAZ"/>
    <property type="match status" value="1"/>
</dbReference>
<gene>
    <name evidence="4" type="ORF">LAZ67_1003289</name>
</gene>
<dbReference type="InterPro" id="IPR036085">
    <property type="entry name" value="PAZ_dom_sf"/>
</dbReference>
<sequence length="1284" mass="149376">MDQRTCIKFCVKNEIKCADAFRMLTVAYGEATLGRSNVYRWYKMFSEGREDVNDEERAGRPSTSTTDEKINEVEKMILANRRITVREVTEDLNISIGSYDVETKAQSSQWKLPHEPKPKKARQVRSNVNVLLTVFFDCRGVVHHEFLPQGKTVNKEYYLQVMRNLREAIRQKRPDLWKNKNWLLHHDNAPAHTSLLVRDFLAKNNTLMMLQPPTTLRYARRDKDGIEGGAEKILKNDFLKCFEDWKNRWHKLIISHGDYFEGDKIGKIPILRRPDKGGTLGISINLLVNFFQLKHIRDQVYRYDVDLCLLMKSEETKEIYKKEINKKFKRKLFELFRVKCPQLQGCFPVYDGDKMMLTARKLATPTFTFVLDHFENERQQSYQLDVKPIKNGNNVVQLRKVGAGYDHYEAMTAIEVIFRYRPAFEFVPVGRSLFPKPTQPIMLAGGIEMWQGYYLSVQIGTAGAFVNLDRAATAFYPEGPLIRFVYELARSQDWTFIKRNLDRINKFLHHLKVTVTQGVRRSYTVDKLVVETASQKSFRNKENRKLTVEEYYRENYNNCRLRYPEAPLVQMTPNKGFSPFIPLEFCMIKDGQPYRHKLNEDQTSDMIKINAVPPEKRFKEIEQKMIDFSRVIEPLRNAYEIDIDLSPFKLIGRILKPPSIIFHQNRQREIRDGKWDLRGVNFYDPCTINCWLLISFAYERFLGLDRLSHFGKVLVEQARQLGINMKPPEDILFGRSLNFNPQNTNCQTYINFFHDIQNAYRNVDLVVVVLGNKFHKDQHSMVKRACDIQLCIPSQCIKDDNASKARIQLVVNLLKKINTKMGGINSVPRPRQNFKIFNKPCIVMGADVNHPAPGDVITPSIAAVVGSIDSHLFRYVPDARLQTRNQKFQSRLEIIQDLSKMIKKLLKAYYKTNSQRPQSILFFRDGVSEGQFQEVLRDELSEIKRACADLSKVTDPYNPTITFVVVQKRHHARFKPENPHQSSGKCGNIPPGTTVDTDIIHPHNFDYYQCSHLGIQGTSRPTKYVVLHDENKFTSDEMQEMTNFLCHTFSRCTSSISLVAPAQYAHQVAFRTKEHLSTLNTDLGKDNVISKEMLQAITLRDPFLRTIMKAAYDDKCLSQNWIFEWIRKFKSCIECLDDAPRPGALVKVSDDTWAIDEMIENDRHISIRVISAQLNLSYGSPKIITKHLKYRKICARWVPPCSQRKRRKNILTLVKSFWKSLKLRVKIIEYIRKRPEIPLIFDKLHHDNARVHISFQTPEAIGQMGRLLILFILPNEKKSEGTKI</sequence>
<dbReference type="Gene3D" id="1.10.10.1450">
    <property type="match status" value="1"/>
</dbReference>
<evidence type="ECO:0000313" key="5">
    <source>
        <dbReference type="Proteomes" id="UP001235939"/>
    </source>
</evidence>
<dbReference type="InterPro" id="IPR003100">
    <property type="entry name" value="PAZ_dom"/>
</dbReference>
<keyword evidence="5" id="KW-1185">Reference proteome</keyword>
<evidence type="ECO:0000313" key="4">
    <source>
        <dbReference type="EMBL" id="UYV61065.1"/>
    </source>
</evidence>
<dbReference type="Gene3D" id="3.30.420.10">
    <property type="entry name" value="Ribonuclease H-like superfamily/Ribonuclease H"/>
    <property type="match status" value="2"/>
</dbReference>
<dbReference type="InterPro" id="IPR001888">
    <property type="entry name" value="Transposase_1"/>
</dbReference>
<feature type="domain" description="Piwi" evidence="3">
    <location>
        <begin position="765"/>
        <end position="1077"/>
    </location>
</feature>
<dbReference type="CDD" id="cd02846">
    <property type="entry name" value="PAZ_argonaute_like"/>
    <property type="match status" value="1"/>
</dbReference>
<evidence type="ECO:0000259" key="3">
    <source>
        <dbReference type="PROSITE" id="PS50822"/>
    </source>
</evidence>
<dbReference type="InterPro" id="IPR036397">
    <property type="entry name" value="RNaseH_sf"/>
</dbReference>
<dbReference type="Pfam" id="PF08699">
    <property type="entry name" value="ArgoL1"/>
    <property type="match status" value="1"/>
</dbReference>
<organism evidence="4 5">
    <name type="scientific">Cordylochernes scorpioides</name>
    <dbReference type="NCBI Taxonomy" id="51811"/>
    <lineage>
        <taxon>Eukaryota</taxon>
        <taxon>Metazoa</taxon>
        <taxon>Ecdysozoa</taxon>
        <taxon>Arthropoda</taxon>
        <taxon>Chelicerata</taxon>
        <taxon>Arachnida</taxon>
        <taxon>Pseudoscorpiones</taxon>
        <taxon>Cheliferoidea</taxon>
        <taxon>Chernetidae</taxon>
        <taxon>Cordylochernes</taxon>
    </lineage>
</organism>
<dbReference type="Gene3D" id="3.40.50.2300">
    <property type="match status" value="1"/>
</dbReference>
<dbReference type="Pfam" id="PF16487">
    <property type="entry name" value="ArgoMid"/>
    <property type="match status" value="1"/>
</dbReference>
<dbReference type="CDD" id="cd04657">
    <property type="entry name" value="Piwi_ago-like"/>
    <property type="match status" value="1"/>
</dbReference>
<name>A0ABY6K1J8_9ARAC</name>